<dbReference type="PANTHER" id="PTHR43394">
    <property type="entry name" value="ATP-DEPENDENT PERMEASE MDL1, MITOCHONDRIAL"/>
    <property type="match status" value="1"/>
</dbReference>
<evidence type="ECO:0000313" key="12">
    <source>
        <dbReference type="EMBL" id="MBS5965691.1"/>
    </source>
</evidence>
<dbReference type="EMBL" id="JAHAIK010000032">
    <property type="protein sequence ID" value="MBS5965691.1"/>
    <property type="molecule type" value="Genomic_DNA"/>
</dbReference>
<dbReference type="AlphaFoldDB" id="A0A233VNB3"/>
<comment type="subcellular location">
    <subcellularLocation>
        <location evidence="1">Cell membrane</location>
        <topology evidence="1">Multi-pass membrane protein</topology>
    </subcellularLocation>
</comment>
<dbReference type="Pfam" id="PF00664">
    <property type="entry name" value="ABC_membrane"/>
    <property type="match status" value="1"/>
</dbReference>
<evidence type="ECO:0000256" key="2">
    <source>
        <dbReference type="ARBA" id="ARBA00022448"/>
    </source>
</evidence>
<dbReference type="InterPro" id="IPR003593">
    <property type="entry name" value="AAA+_ATPase"/>
</dbReference>
<evidence type="ECO:0000259" key="11">
    <source>
        <dbReference type="PROSITE" id="PS50929"/>
    </source>
</evidence>
<keyword evidence="4 9" id="KW-0812">Transmembrane</keyword>
<evidence type="ECO:0000256" key="1">
    <source>
        <dbReference type="ARBA" id="ARBA00004651"/>
    </source>
</evidence>
<feature type="transmembrane region" description="Helical" evidence="9">
    <location>
        <begin position="164"/>
        <end position="184"/>
    </location>
</feature>
<gene>
    <name evidence="12" type="ORF">KIA07_08545</name>
</gene>
<dbReference type="RefSeq" id="WP_035112627.1">
    <property type="nucleotide sequence ID" value="NZ_JAHAIK010000032.1"/>
</dbReference>
<sequence length="576" mass="64535">MKKENQFKKLMKLANNHRSSLNLSVLLASLGVIFGILPFISGGKIAEGLISNDTDKNYYILWCLTGLLGYALKTLLYAWSLSISHKATFSILADIRIKMIEKLPKLSLGTISETPSGAFKQKIVDQVESMESPLAHMFPEMTANLLGPVFVFLYLLFVDWRMGLLSLVSFPIGMFFMASVFKSYGDNFAGAMKIGGEMNSSLVEYVNGLEVIRSYNQTDKTYKKITDKVYANAKYYYDWMTKTQFGMSMSKAITPTTLLAILPLGYIFYKNGSLSLTGYLLSIILSFSLQGLLNTMMRFTTIGAQVGTLVENVESVLNATEQIHSEEKIVIKNHDIELNNVSFEYEDGQEILSDISLQIKEGTKNAFVGLSGGGKSTIAKLIAGFWDVKKGVIKMGDIPYENIPLEELYDQVSFVSQDNFLFDDTIRENIRMGDPKASDKEVEEISKKAGCHEFISHLENAYETRVGKQGESLSGGERQRIVIARAMLKNAPIVIFDEATAYMDPENEYLIQNSLNELIKNKTVIVIAHRLYTIKDSDKIFVVNNGKIEDSGKHEDLLNSSETYKKLWKTSIGKED</sequence>
<dbReference type="PROSITE" id="PS00211">
    <property type="entry name" value="ABC_TRANSPORTER_1"/>
    <property type="match status" value="1"/>
</dbReference>
<evidence type="ECO:0000313" key="13">
    <source>
        <dbReference type="Proteomes" id="UP000730862"/>
    </source>
</evidence>
<dbReference type="Proteomes" id="UP000730862">
    <property type="component" value="Unassembled WGS sequence"/>
</dbReference>
<feature type="domain" description="ABC transporter" evidence="10">
    <location>
        <begin position="336"/>
        <end position="570"/>
    </location>
</feature>
<feature type="transmembrane region" description="Helical" evidence="9">
    <location>
        <begin position="21"/>
        <end position="39"/>
    </location>
</feature>
<keyword evidence="2" id="KW-0813">Transport</keyword>
<evidence type="ECO:0000256" key="9">
    <source>
        <dbReference type="SAM" id="Phobius"/>
    </source>
</evidence>
<dbReference type="GO" id="GO:0005886">
    <property type="term" value="C:plasma membrane"/>
    <property type="evidence" value="ECO:0007669"/>
    <property type="project" value="UniProtKB-SubCell"/>
</dbReference>
<keyword evidence="3" id="KW-1003">Cell membrane</keyword>
<dbReference type="InterPro" id="IPR003439">
    <property type="entry name" value="ABC_transporter-like_ATP-bd"/>
</dbReference>
<keyword evidence="7 9" id="KW-1133">Transmembrane helix</keyword>
<keyword evidence="8 9" id="KW-0472">Membrane</keyword>
<keyword evidence="5" id="KW-0547">Nucleotide-binding</keyword>
<comment type="caution">
    <text evidence="12">The sequence shown here is derived from an EMBL/GenBank/DDBJ whole genome shotgun (WGS) entry which is preliminary data.</text>
</comment>
<feature type="transmembrane region" description="Helical" evidence="9">
    <location>
        <begin position="252"/>
        <end position="269"/>
    </location>
</feature>
<feature type="transmembrane region" description="Helical" evidence="9">
    <location>
        <begin position="59"/>
        <end position="79"/>
    </location>
</feature>
<dbReference type="SUPFAM" id="SSF90123">
    <property type="entry name" value="ABC transporter transmembrane region"/>
    <property type="match status" value="1"/>
</dbReference>
<dbReference type="InterPro" id="IPR011527">
    <property type="entry name" value="ABC1_TM_dom"/>
</dbReference>
<keyword evidence="6 12" id="KW-0067">ATP-binding</keyword>
<dbReference type="InterPro" id="IPR036640">
    <property type="entry name" value="ABC1_TM_sf"/>
</dbReference>
<dbReference type="GeneID" id="60840329"/>
<name>A0A233VNB3_FINMA</name>
<dbReference type="GO" id="GO:0016887">
    <property type="term" value="F:ATP hydrolysis activity"/>
    <property type="evidence" value="ECO:0007669"/>
    <property type="project" value="InterPro"/>
</dbReference>
<dbReference type="SUPFAM" id="SSF52540">
    <property type="entry name" value="P-loop containing nucleoside triphosphate hydrolases"/>
    <property type="match status" value="1"/>
</dbReference>
<dbReference type="GO" id="GO:0005524">
    <property type="term" value="F:ATP binding"/>
    <property type="evidence" value="ECO:0007669"/>
    <property type="project" value="UniProtKB-KW"/>
</dbReference>
<protein>
    <submittedName>
        <fullName evidence="12">ABC transporter ATP-binding protein</fullName>
    </submittedName>
</protein>
<dbReference type="FunFam" id="3.40.50.300:FF:000221">
    <property type="entry name" value="Multidrug ABC transporter ATP-binding protein"/>
    <property type="match status" value="1"/>
</dbReference>
<accession>A0A233VNB3</accession>
<dbReference type="InterPro" id="IPR027417">
    <property type="entry name" value="P-loop_NTPase"/>
</dbReference>
<evidence type="ECO:0000256" key="8">
    <source>
        <dbReference type="ARBA" id="ARBA00023136"/>
    </source>
</evidence>
<dbReference type="PROSITE" id="PS50893">
    <property type="entry name" value="ABC_TRANSPORTER_2"/>
    <property type="match status" value="1"/>
</dbReference>
<dbReference type="SMART" id="SM00382">
    <property type="entry name" value="AAA"/>
    <property type="match status" value="1"/>
</dbReference>
<dbReference type="Gene3D" id="1.20.1560.10">
    <property type="entry name" value="ABC transporter type 1, transmembrane domain"/>
    <property type="match status" value="1"/>
</dbReference>
<dbReference type="InterPro" id="IPR039421">
    <property type="entry name" value="Type_1_exporter"/>
</dbReference>
<evidence type="ECO:0000256" key="4">
    <source>
        <dbReference type="ARBA" id="ARBA00022692"/>
    </source>
</evidence>
<evidence type="ECO:0000256" key="7">
    <source>
        <dbReference type="ARBA" id="ARBA00022989"/>
    </source>
</evidence>
<reference evidence="12" key="1">
    <citation type="submission" date="2021-02" db="EMBL/GenBank/DDBJ databases">
        <title>Infant gut strain persistence is associated with maternal origin, phylogeny, and functional potential including surface adhesion and iron acquisition.</title>
        <authorList>
            <person name="Lou Y.C."/>
        </authorList>
    </citation>
    <scope>NUCLEOTIDE SEQUENCE</scope>
    <source>
        <strain evidence="12">L3_058_000G1_dasL3_058_000G1_concoct_72</strain>
    </source>
</reference>
<dbReference type="Pfam" id="PF00005">
    <property type="entry name" value="ABC_tran"/>
    <property type="match status" value="1"/>
</dbReference>
<dbReference type="Gene3D" id="3.40.50.300">
    <property type="entry name" value="P-loop containing nucleotide triphosphate hydrolases"/>
    <property type="match status" value="1"/>
</dbReference>
<proteinExistence type="predicted"/>
<dbReference type="PANTHER" id="PTHR43394:SF1">
    <property type="entry name" value="ATP-BINDING CASSETTE SUB-FAMILY B MEMBER 10, MITOCHONDRIAL"/>
    <property type="match status" value="1"/>
</dbReference>
<dbReference type="PROSITE" id="PS50929">
    <property type="entry name" value="ABC_TM1F"/>
    <property type="match status" value="1"/>
</dbReference>
<organism evidence="12 13">
    <name type="scientific">Finegoldia magna</name>
    <name type="common">Peptostreptococcus magnus</name>
    <dbReference type="NCBI Taxonomy" id="1260"/>
    <lineage>
        <taxon>Bacteria</taxon>
        <taxon>Bacillati</taxon>
        <taxon>Bacillota</taxon>
        <taxon>Tissierellia</taxon>
        <taxon>Tissierellales</taxon>
        <taxon>Peptoniphilaceae</taxon>
        <taxon>Finegoldia</taxon>
    </lineage>
</organism>
<evidence type="ECO:0000256" key="6">
    <source>
        <dbReference type="ARBA" id="ARBA00022840"/>
    </source>
</evidence>
<dbReference type="InterPro" id="IPR017871">
    <property type="entry name" value="ABC_transporter-like_CS"/>
</dbReference>
<feature type="transmembrane region" description="Helical" evidence="9">
    <location>
        <begin position="275"/>
        <end position="293"/>
    </location>
</feature>
<evidence type="ECO:0000256" key="3">
    <source>
        <dbReference type="ARBA" id="ARBA00022475"/>
    </source>
</evidence>
<dbReference type="GO" id="GO:0015421">
    <property type="term" value="F:ABC-type oligopeptide transporter activity"/>
    <property type="evidence" value="ECO:0007669"/>
    <property type="project" value="TreeGrafter"/>
</dbReference>
<evidence type="ECO:0000259" key="10">
    <source>
        <dbReference type="PROSITE" id="PS50893"/>
    </source>
</evidence>
<feature type="domain" description="ABC transmembrane type-1" evidence="11">
    <location>
        <begin position="23"/>
        <end position="305"/>
    </location>
</feature>
<evidence type="ECO:0000256" key="5">
    <source>
        <dbReference type="ARBA" id="ARBA00022741"/>
    </source>
</evidence>